<organism evidence="2 3">
    <name type="scientific">Corynebacterium falsenii</name>
    <dbReference type="NCBI Taxonomy" id="108486"/>
    <lineage>
        <taxon>Bacteria</taxon>
        <taxon>Bacillati</taxon>
        <taxon>Actinomycetota</taxon>
        <taxon>Actinomycetes</taxon>
        <taxon>Mycobacteriales</taxon>
        <taxon>Corynebacteriaceae</taxon>
        <taxon>Corynebacterium</taxon>
    </lineage>
</organism>
<dbReference type="PANTHER" id="PTHR42695:SF5">
    <property type="entry name" value="GLUTAMINE AMIDOTRANSFERASE YLR126C-RELATED"/>
    <property type="match status" value="1"/>
</dbReference>
<keyword evidence="3" id="KW-1185">Reference proteome</keyword>
<dbReference type="InterPro" id="IPR044992">
    <property type="entry name" value="ChyE-like"/>
</dbReference>
<dbReference type="SUPFAM" id="SSF52317">
    <property type="entry name" value="Class I glutamine amidotransferase-like"/>
    <property type="match status" value="1"/>
</dbReference>
<dbReference type="InterPro" id="IPR017926">
    <property type="entry name" value="GATASE"/>
</dbReference>
<dbReference type="CDD" id="cd01741">
    <property type="entry name" value="GATase1_1"/>
    <property type="match status" value="1"/>
</dbReference>
<accession>A0A418Q856</accession>
<dbReference type="GO" id="GO:0005829">
    <property type="term" value="C:cytosol"/>
    <property type="evidence" value="ECO:0007669"/>
    <property type="project" value="TreeGrafter"/>
</dbReference>
<proteinExistence type="predicted"/>
<evidence type="ECO:0000313" key="3">
    <source>
        <dbReference type="Proteomes" id="UP000285278"/>
    </source>
</evidence>
<name>A0A418Q856_9CORY</name>
<dbReference type="InterPro" id="IPR029062">
    <property type="entry name" value="Class_I_gatase-like"/>
</dbReference>
<sequence>MSFVLLCPRRGDDVLAAEYDDFLHFSGLAPEELDQRPLSTPDAEIGSFDGVKGVFIGGSPFTITQPVDPEWQDAVTRRLVDFVASQVDGGIPVFSTCYGASMLAHHLGGRVDTTFSESASVSTMSLTDEGRVDELTRDLPEISKVMTGHKDSVVELPAGATLLATGPTCPVQVYRLGQTVWVTQFHPEMDGERIKRRLSFYEDDGYCRADELAETYAAFNGHDTSPVNGLPRKFVEFCRAHSAGREEALIDRAAG</sequence>
<dbReference type="EMBL" id="QXJK01000003">
    <property type="protein sequence ID" value="RIX35648.1"/>
    <property type="molecule type" value="Genomic_DNA"/>
</dbReference>
<dbReference type="Proteomes" id="UP000285278">
    <property type="component" value="Unassembled WGS sequence"/>
</dbReference>
<evidence type="ECO:0000313" key="2">
    <source>
        <dbReference type="EMBL" id="RIX35648.1"/>
    </source>
</evidence>
<dbReference type="PANTHER" id="PTHR42695">
    <property type="entry name" value="GLUTAMINE AMIDOTRANSFERASE YLR126C-RELATED"/>
    <property type="match status" value="1"/>
</dbReference>
<dbReference type="STRING" id="1451189.CFAL_05485"/>
<dbReference type="GO" id="GO:0016740">
    <property type="term" value="F:transferase activity"/>
    <property type="evidence" value="ECO:0007669"/>
    <property type="project" value="UniProtKB-KW"/>
</dbReference>
<feature type="domain" description="Glutamine amidotransferase" evidence="1">
    <location>
        <begin position="36"/>
        <end position="196"/>
    </location>
</feature>
<evidence type="ECO:0000259" key="1">
    <source>
        <dbReference type="Pfam" id="PF00117"/>
    </source>
</evidence>
<dbReference type="OrthoDB" id="5196541at2"/>
<dbReference type="PROSITE" id="PS51273">
    <property type="entry name" value="GATASE_TYPE_1"/>
    <property type="match status" value="1"/>
</dbReference>
<dbReference type="RefSeq" id="WP_025402694.1">
    <property type="nucleotide sequence ID" value="NZ_CBCRUA010000008.1"/>
</dbReference>
<comment type="caution">
    <text evidence="2">The sequence shown here is derived from an EMBL/GenBank/DDBJ whole genome shotgun (WGS) entry which is preliminary data.</text>
</comment>
<dbReference type="Pfam" id="PF00117">
    <property type="entry name" value="GATase"/>
    <property type="match status" value="1"/>
</dbReference>
<dbReference type="AlphaFoldDB" id="A0A418Q856"/>
<gene>
    <name evidence="2" type="ORF">D3M95_03835</name>
</gene>
<keyword evidence="2" id="KW-0808">Transferase</keyword>
<keyword evidence="2" id="KW-0315">Glutamine amidotransferase</keyword>
<dbReference type="Gene3D" id="3.40.50.880">
    <property type="match status" value="1"/>
</dbReference>
<protein>
    <submittedName>
        <fullName evidence="2">Glutamine amidotransferase</fullName>
    </submittedName>
</protein>
<reference evidence="2 3" key="1">
    <citation type="submission" date="2018-09" db="EMBL/GenBank/DDBJ databases">
        <title>Optimization and identification of Corynebacterium falsenii FN1-14 from fish paste.</title>
        <authorList>
            <person name="Daroonpunt R."/>
            <person name="Tanasupawat S."/>
        </authorList>
    </citation>
    <scope>NUCLEOTIDE SEQUENCE [LARGE SCALE GENOMIC DNA]</scope>
    <source>
        <strain evidence="2 3">FN1-14</strain>
    </source>
</reference>